<proteinExistence type="predicted"/>
<dbReference type="PROSITE" id="PS51898">
    <property type="entry name" value="TYR_RECOMBINASE"/>
    <property type="match status" value="1"/>
</dbReference>
<dbReference type="InterPro" id="IPR002104">
    <property type="entry name" value="Integrase_catalytic"/>
</dbReference>
<name>A0A2W5KKW3_ANCNO</name>
<comment type="caution">
    <text evidence="3">The sequence shown here is derived from an EMBL/GenBank/DDBJ whole genome shotgun (WGS) entry which is preliminary data.</text>
</comment>
<dbReference type="InterPro" id="IPR011010">
    <property type="entry name" value="DNA_brk_join_enz"/>
</dbReference>
<evidence type="ECO:0000313" key="4">
    <source>
        <dbReference type="Proteomes" id="UP000249577"/>
    </source>
</evidence>
<accession>A0A2W5KKW3</accession>
<organism evidence="3 4">
    <name type="scientific">Ancylobacter novellus</name>
    <name type="common">Thiobacillus novellus</name>
    <dbReference type="NCBI Taxonomy" id="921"/>
    <lineage>
        <taxon>Bacteria</taxon>
        <taxon>Pseudomonadati</taxon>
        <taxon>Pseudomonadota</taxon>
        <taxon>Alphaproteobacteria</taxon>
        <taxon>Hyphomicrobiales</taxon>
        <taxon>Xanthobacteraceae</taxon>
        <taxon>Ancylobacter</taxon>
    </lineage>
</organism>
<reference evidence="3 4" key="1">
    <citation type="submission" date="2017-08" db="EMBL/GenBank/DDBJ databases">
        <title>Infants hospitalized years apart are colonized by the same room-sourced microbial strains.</title>
        <authorList>
            <person name="Brooks B."/>
            <person name="Olm M.R."/>
            <person name="Firek B.A."/>
            <person name="Baker R."/>
            <person name="Thomas B.C."/>
            <person name="Morowitz M.J."/>
            <person name="Banfield J.F."/>
        </authorList>
    </citation>
    <scope>NUCLEOTIDE SEQUENCE [LARGE SCALE GENOMIC DNA]</scope>
    <source>
        <strain evidence="3">S2_005_003_R2_43</strain>
    </source>
</reference>
<protein>
    <submittedName>
        <fullName evidence="3">Integrase</fullName>
    </submittedName>
</protein>
<evidence type="ECO:0000256" key="1">
    <source>
        <dbReference type="ARBA" id="ARBA00023172"/>
    </source>
</evidence>
<dbReference type="GO" id="GO:0006310">
    <property type="term" value="P:DNA recombination"/>
    <property type="evidence" value="ECO:0007669"/>
    <property type="project" value="UniProtKB-KW"/>
</dbReference>
<dbReference type="GO" id="GO:0015074">
    <property type="term" value="P:DNA integration"/>
    <property type="evidence" value="ECO:0007669"/>
    <property type="project" value="InterPro"/>
</dbReference>
<dbReference type="GO" id="GO:0003677">
    <property type="term" value="F:DNA binding"/>
    <property type="evidence" value="ECO:0007669"/>
    <property type="project" value="InterPro"/>
</dbReference>
<sequence length="208" mass="23507">MRQPDLFRVPQKPWNAGRLIGPKTPLKPKHIWAIRQQLKANAEVRDLAMFNCALDAKLRGCDLVKLRISDVAMGGSIRARSTVMQQKTGRPVPFEITEPARDALAAWLRVRGGRSDDWLFPSRTVSGQHIGTRQYARLVDKWVRMIDLEPTAYGTHSLRRTKVSLIYKKTGNLRACQLLLGHGKLESTVRYLGIEVDDALALSEQLEI</sequence>
<dbReference type="Pfam" id="PF00589">
    <property type="entry name" value="Phage_integrase"/>
    <property type="match status" value="1"/>
</dbReference>
<dbReference type="Proteomes" id="UP000249577">
    <property type="component" value="Unassembled WGS sequence"/>
</dbReference>
<dbReference type="AlphaFoldDB" id="A0A2W5KKW3"/>
<evidence type="ECO:0000313" key="3">
    <source>
        <dbReference type="EMBL" id="PZQ17691.1"/>
    </source>
</evidence>
<feature type="domain" description="Tyr recombinase" evidence="2">
    <location>
        <begin position="21"/>
        <end position="207"/>
    </location>
</feature>
<keyword evidence="1" id="KW-0233">DNA recombination</keyword>
<dbReference type="Gene3D" id="1.10.443.10">
    <property type="entry name" value="Intergrase catalytic core"/>
    <property type="match status" value="1"/>
</dbReference>
<dbReference type="SUPFAM" id="SSF56349">
    <property type="entry name" value="DNA breaking-rejoining enzymes"/>
    <property type="match status" value="1"/>
</dbReference>
<dbReference type="InterPro" id="IPR013762">
    <property type="entry name" value="Integrase-like_cat_sf"/>
</dbReference>
<evidence type="ECO:0000259" key="2">
    <source>
        <dbReference type="PROSITE" id="PS51898"/>
    </source>
</evidence>
<gene>
    <name evidence="3" type="ORF">DI565_02820</name>
</gene>
<dbReference type="EMBL" id="QFPN01000002">
    <property type="protein sequence ID" value="PZQ17691.1"/>
    <property type="molecule type" value="Genomic_DNA"/>
</dbReference>